<dbReference type="EMBL" id="JAEACU010000002">
    <property type="protein sequence ID" value="KAH7541946.1"/>
    <property type="molecule type" value="Genomic_DNA"/>
</dbReference>
<evidence type="ECO:0000313" key="1">
    <source>
        <dbReference type="EMBL" id="KAH7541946.1"/>
    </source>
</evidence>
<comment type="caution">
    <text evidence="1">The sequence shown here is derived from an EMBL/GenBank/DDBJ whole genome shotgun (WGS) entry which is preliminary data.</text>
</comment>
<organism evidence="1 2">
    <name type="scientific">Ziziphus jujuba var. spinosa</name>
    <dbReference type="NCBI Taxonomy" id="714518"/>
    <lineage>
        <taxon>Eukaryota</taxon>
        <taxon>Viridiplantae</taxon>
        <taxon>Streptophyta</taxon>
        <taxon>Embryophyta</taxon>
        <taxon>Tracheophyta</taxon>
        <taxon>Spermatophyta</taxon>
        <taxon>Magnoliopsida</taxon>
        <taxon>eudicotyledons</taxon>
        <taxon>Gunneridae</taxon>
        <taxon>Pentapetalae</taxon>
        <taxon>rosids</taxon>
        <taxon>fabids</taxon>
        <taxon>Rosales</taxon>
        <taxon>Rhamnaceae</taxon>
        <taxon>Paliureae</taxon>
        <taxon>Ziziphus</taxon>
    </lineage>
</organism>
<evidence type="ECO:0000313" key="2">
    <source>
        <dbReference type="Proteomes" id="UP000813462"/>
    </source>
</evidence>
<accession>A0A978VT01</accession>
<name>A0A978VT01_ZIZJJ</name>
<dbReference type="Proteomes" id="UP000813462">
    <property type="component" value="Unassembled WGS sequence"/>
</dbReference>
<reference evidence="1" key="1">
    <citation type="journal article" date="2021" name="Front. Plant Sci.">
        <title>Chromosome-Scale Genome Assembly for Chinese Sour Jujube and Insights Into Its Genome Evolution and Domestication Signature.</title>
        <authorList>
            <person name="Shen L.-Y."/>
            <person name="Luo H."/>
            <person name="Wang X.-L."/>
            <person name="Wang X.-M."/>
            <person name="Qiu X.-J."/>
            <person name="Liu H."/>
            <person name="Zhou S.-S."/>
            <person name="Jia K.-H."/>
            <person name="Nie S."/>
            <person name="Bao Y.-T."/>
            <person name="Zhang R.-G."/>
            <person name="Yun Q.-Z."/>
            <person name="Chai Y.-H."/>
            <person name="Lu J.-Y."/>
            <person name="Li Y."/>
            <person name="Zhao S.-W."/>
            <person name="Mao J.-F."/>
            <person name="Jia S.-G."/>
            <person name="Mao Y.-M."/>
        </authorList>
    </citation>
    <scope>NUCLEOTIDE SEQUENCE</scope>
    <source>
        <strain evidence="1">AT0</strain>
        <tissue evidence="1">Leaf</tissue>
    </source>
</reference>
<sequence>MAVPENAIVEPGGGGGLTCGANVESSQLMQRVLNQYTIGIGKTEVIIDEDQFRAESKNLSALLADLEVQVEYVGHIKDALMVVQGATYEHSTVPELTQQMWDAKIKMLCCYLQANFMVTTSQPQPYFQEQNEHQRSISG</sequence>
<dbReference type="AlphaFoldDB" id="A0A978VT01"/>
<protein>
    <submittedName>
        <fullName evidence="1">Uncharacterized protein</fullName>
    </submittedName>
</protein>
<proteinExistence type="predicted"/>
<gene>
    <name evidence="1" type="ORF">FEM48_Zijuj02G0021200</name>
</gene>